<dbReference type="OrthoDB" id="2043141at2"/>
<dbReference type="NCBIfam" id="TIGR01554">
    <property type="entry name" value="major_cap_HK97"/>
    <property type="match status" value="1"/>
</dbReference>
<dbReference type="InterPro" id="IPR054612">
    <property type="entry name" value="Phage_capsid-like_C"/>
</dbReference>
<evidence type="ECO:0000256" key="1">
    <source>
        <dbReference type="ARBA" id="ARBA00004328"/>
    </source>
</evidence>
<proteinExistence type="predicted"/>
<evidence type="ECO:0000313" key="4">
    <source>
        <dbReference type="EMBL" id="SFH68666.1"/>
    </source>
</evidence>
<feature type="region of interest" description="Disordered" evidence="2">
    <location>
        <begin position="383"/>
        <end position="404"/>
    </location>
</feature>
<evidence type="ECO:0000256" key="2">
    <source>
        <dbReference type="SAM" id="MobiDB-lite"/>
    </source>
</evidence>
<evidence type="ECO:0000259" key="3">
    <source>
        <dbReference type="Pfam" id="PF05065"/>
    </source>
</evidence>
<dbReference type="AlphaFoldDB" id="A0A1I3C2W9"/>
<reference evidence="4 5" key="1">
    <citation type="submission" date="2016-10" db="EMBL/GenBank/DDBJ databases">
        <authorList>
            <person name="de Groot N.N."/>
        </authorList>
    </citation>
    <scope>NUCLEOTIDE SEQUENCE [LARGE SCALE GENOMIC DNA]</scope>
    <source>
        <strain evidence="4 5">DSM 27630</strain>
    </source>
</reference>
<protein>
    <submittedName>
        <fullName evidence="4">Phage major capsid protein, HK97 family</fullName>
    </submittedName>
</protein>
<dbReference type="Pfam" id="PF05065">
    <property type="entry name" value="Phage_capsid"/>
    <property type="match status" value="1"/>
</dbReference>
<name>A0A1I3C2W9_9LACT</name>
<keyword evidence="5" id="KW-1185">Reference proteome</keyword>
<comment type="subcellular location">
    <subcellularLocation>
        <location evidence="1">Virion</location>
    </subcellularLocation>
</comment>
<sequence length="404" mass="44404">MKNFDFVKNTLATQRQAVVDALKTDDADAQSKAFNDLFAGIQEATMEEAKAYMDKFGNDYNDERVLSERGLQRTLTSNEKKYFNAVVEKQTFEGIEEVFPVTIVADVFKNLTTEHPLLSRVDAVATGALMKYVYADPTKATAFWGRVPDDIKQILLGAFKSINLETSKLSGYIALPKGFFELGPNWLAQYVVTTLQEIMQATLEVAIVDGNGKEQPIGMTRKLSGSVDGVYPAKDKIEVTDFSATTLAGIHAALAKAKTDNGRVAMLVNPQTYWSKVFPKLSFQDQNGNWVVTGLVTGDEIIESHAVPENTAIFGVPENYFLGVAGDVRVTRYDQTLAIEDYDLFVAKFFGNGVAKNENAFFVADLAEMDGATIPDLEGKADVKKTNNLGVPTTEPEPETEELP</sequence>
<dbReference type="Proteomes" id="UP000198668">
    <property type="component" value="Unassembled WGS sequence"/>
</dbReference>
<dbReference type="SUPFAM" id="SSF56563">
    <property type="entry name" value="Major capsid protein gp5"/>
    <property type="match status" value="1"/>
</dbReference>
<feature type="domain" description="Phage capsid-like C-terminal" evidence="3">
    <location>
        <begin position="100"/>
        <end position="363"/>
    </location>
</feature>
<organism evidence="4 5">
    <name type="scientific">Pisciglobus halotolerans</name>
    <dbReference type="NCBI Taxonomy" id="745365"/>
    <lineage>
        <taxon>Bacteria</taxon>
        <taxon>Bacillati</taxon>
        <taxon>Bacillota</taxon>
        <taxon>Bacilli</taxon>
        <taxon>Lactobacillales</taxon>
        <taxon>Carnobacteriaceae</taxon>
    </lineage>
</organism>
<dbReference type="EMBL" id="FOQE01000012">
    <property type="protein sequence ID" value="SFH68666.1"/>
    <property type="molecule type" value="Genomic_DNA"/>
</dbReference>
<dbReference type="InterPro" id="IPR024455">
    <property type="entry name" value="Phage_capsid"/>
</dbReference>
<dbReference type="RefSeq" id="WP_092092120.1">
    <property type="nucleotide sequence ID" value="NZ_FOQE01000012.1"/>
</dbReference>
<gene>
    <name evidence="4" type="ORF">SAMN04489868_11241</name>
</gene>
<evidence type="ECO:0000313" key="5">
    <source>
        <dbReference type="Proteomes" id="UP000198668"/>
    </source>
</evidence>
<accession>A0A1I3C2W9</accession>